<gene>
    <name evidence="2" type="ORF">EG850_10435</name>
</gene>
<sequence length="102" mass="10630">MKFTTKLSLVAGLAAGYVLGARAGRKRYEQIAAGAQKLWQSKPVQKQAEKVMGLVDQYVPQAVEGGFSLLGKGASALTKVATKSRQRQSAAPAPTGSADNPA</sequence>
<reference evidence="2 3" key="1">
    <citation type="submission" date="2018-11" db="EMBL/GenBank/DDBJ databases">
        <title>YIM 102482-1 draft genome.</title>
        <authorList>
            <person name="Li G."/>
            <person name="Jiang Y."/>
        </authorList>
    </citation>
    <scope>NUCLEOTIDE SEQUENCE [LARGE SCALE GENOMIC DNA]</scope>
    <source>
        <strain evidence="2 3">YIM 102482-1</strain>
    </source>
</reference>
<organism evidence="2 3">
    <name type="scientific">Gulosibacter macacae</name>
    <dbReference type="NCBI Taxonomy" id="2488791"/>
    <lineage>
        <taxon>Bacteria</taxon>
        <taxon>Bacillati</taxon>
        <taxon>Actinomycetota</taxon>
        <taxon>Actinomycetes</taxon>
        <taxon>Micrococcales</taxon>
        <taxon>Microbacteriaceae</taxon>
        <taxon>Gulosibacter</taxon>
    </lineage>
</organism>
<dbReference type="RefSeq" id="WP_124973226.1">
    <property type="nucleotide sequence ID" value="NZ_RQVS01000013.1"/>
</dbReference>
<dbReference type="Proteomes" id="UP000274391">
    <property type="component" value="Unassembled WGS sequence"/>
</dbReference>
<evidence type="ECO:0000256" key="1">
    <source>
        <dbReference type="SAM" id="MobiDB-lite"/>
    </source>
</evidence>
<dbReference type="AlphaFoldDB" id="A0A3P3VT57"/>
<protein>
    <recommendedName>
        <fullName evidence="4">YtxH domain-containing protein</fullName>
    </recommendedName>
</protein>
<comment type="caution">
    <text evidence="2">The sequence shown here is derived from an EMBL/GenBank/DDBJ whole genome shotgun (WGS) entry which is preliminary data.</text>
</comment>
<evidence type="ECO:0000313" key="2">
    <source>
        <dbReference type="EMBL" id="RRJ85955.1"/>
    </source>
</evidence>
<dbReference type="OrthoDB" id="5125216at2"/>
<proteinExistence type="predicted"/>
<dbReference type="EMBL" id="RQVS01000013">
    <property type="protein sequence ID" value="RRJ85955.1"/>
    <property type="molecule type" value="Genomic_DNA"/>
</dbReference>
<feature type="region of interest" description="Disordered" evidence="1">
    <location>
        <begin position="81"/>
        <end position="102"/>
    </location>
</feature>
<evidence type="ECO:0008006" key="4">
    <source>
        <dbReference type="Google" id="ProtNLM"/>
    </source>
</evidence>
<name>A0A3P3VT57_9MICO</name>
<keyword evidence="3" id="KW-1185">Reference proteome</keyword>
<accession>A0A3P3VT57</accession>
<evidence type="ECO:0000313" key="3">
    <source>
        <dbReference type="Proteomes" id="UP000274391"/>
    </source>
</evidence>